<feature type="compositionally biased region" description="Basic and acidic residues" evidence="1">
    <location>
        <begin position="116"/>
        <end position="130"/>
    </location>
</feature>
<feature type="region of interest" description="Disordered" evidence="1">
    <location>
        <begin position="188"/>
        <end position="246"/>
    </location>
</feature>
<gene>
    <name evidence="2" type="ORF">AVDCRST_MAG64-629</name>
</gene>
<dbReference type="AlphaFoldDB" id="A0A6J4NCQ5"/>
<feature type="non-terminal residue" evidence="2">
    <location>
        <position position="1"/>
    </location>
</feature>
<name>A0A6J4NCQ5_9BACT</name>
<feature type="compositionally biased region" description="Basic and acidic residues" evidence="1">
    <location>
        <begin position="350"/>
        <end position="360"/>
    </location>
</feature>
<feature type="compositionally biased region" description="Basic residues" evidence="1">
    <location>
        <begin position="299"/>
        <end position="324"/>
    </location>
</feature>
<organism evidence="2">
    <name type="scientific">uncultured Phycisphaerae bacterium</name>
    <dbReference type="NCBI Taxonomy" id="904963"/>
    <lineage>
        <taxon>Bacteria</taxon>
        <taxon>Pseudomonadati</taxon>
        <taxon>Planctomycetota</taxon>
        <taxon>Phycisphaerae</taxon>
        <taxon>environmental samples</taxon>
    </lineage>
</organism>
<evidence type="ECO:0000256" key="1">
    <source>
        <dbReference type="SAM" id="MobiDB-lite"/>
    </source>
</evidence>
<feature type="compositionally biased region" description="Basic residues" evidence="1">
    <location>
        <begin position="71"/>
        <end position="93"/>
    </location>
</feature>
<feature type="compositionally biased region" description="Basic and acidic residues" evidence="1">
    <location>
        <begin position="221"/>
        <end position="230"/>
    </location>
</feature>
<feature type="compositionally biased region" description="Gly residues" evidence="1">
    <location>
        <begin position="231"/>
        <end position="242"/>
    </location>
</feature>
<protein>
    <submittedName>
        <fullName evidence="2">Uncharacterized protein</fullName>
    </submittedName>
</protein>
<feature type="compositionally biased region" description="Basic residues" evidence="1">
    <location>
        <begin position="188"/>
        <end position="220"/>
    </location>
</feature>
<sequence>EIACSAPHCDPCRPGELADQFRWRVQRRAAQPARRAAVPRADDALQNRRPAAPRPPPVRPHAPAVPDGRGLPRHHLHGPGGLPRRRPRAHHGRPGPLLHARVTAGNVWRQGQVRPARPEPLRLSRRDPLPRRLGGAARGRARGARGRVVAAGRAAAGVFDGDLARADHLVRLPQRAVRGRAAVVVPARRRHVPRDRPARRRAGRPRRRPDVRRVRRRRRGDRGARRRDGGARGGGARLYGRGGARRRGRLVVRRAAPEAAARRRALQRFRAPVARAGAGLRTGAGPRPGGAGAVPAAATRRRARPRPVGVLRRRDRPQHRRGRAHAPPASRLARAVRRRGTRADPAARGGRADEADDRLSRRGAVAHNHPGRAARDQV</sequence>
<feature type="region of interest" description="Disordered" evidence="1">
    <location>
        <begin position="278"/>
        <end position="378"/>
    </location>
</feature>
<accession>A0A6J4NCQ5</accession>
<proteinExistence type="predicted"/>
<dbReference type="EMBL" id="CADCUQ010000161">
    <property type="protein sequence ID" value="CAA9380728.1"/>
    <property type="molecule type" value="Genomic_DNA"/>
</dbReference>
<evidence type="ECO:0000313" key="2">
    <source>
        <dbReference type="EMBL" id="CAA9380728.1"/>
    </source>
</evidence>
<feature type="compositionally biased region" description="Gly residues" evidence="1">
    <location>
        <begin position="280"/>
        <end position="292"/>
    </location>
</feature>
<reference evidence="2" key="1">
    <citation type="submission" date="2020-02" db="EMBL/GenBank/DDBJ databases">
        <authorList>
            <person name="Meier V. D."/>
        </authorList>
    </citation>
    <scope>NUCLEOTIDE SEQUENCE</scope>
    <source>
        <strain evidence="2">AVDCRST_MAG64</strain>
    </source>
</reference>
<feature type="region of interest" description="Disordered" evidence="1">
    <location>
        <begin position="28"/>
        <end position="95"/>
    </location>
</feature>
<feature type="non-terminal residue" evidence="2">
    <location>
        <position position="378"/>
    </location>
</feature>
<feature type="compositionally biased region" description="Low complexity" evidence="1">
    <location>
        <begin position="28"/>
        <end position="39"/>
    </location>
</feature>
<feature type="region of interest" description="Disordered" evidence="1">
    <location>
        <begin position="111"/>
        <end position="144"/>
    </location>
</feature>